<sequence>MLMSPTLVLARSPLFFLPRPLLAPISISIVALLLGGGARPCWATIPCSPTVQCPQNCCCGVNGYCGTGDGYCGAGNCLSQCPKSPSPPNPPPQAQAPPVPPSSSANYPPPTSWGSSGANRYAPPPPQYFYAGGSGSNIADLEYHDIHHHHYYVDNVWRIVGIACGIAALVLIAAFLIVLLARSAKRRKNACDCDGDH</sequence>
<keyword evidence="2" id="KW-1015">Disulfide bond</keyword>
<dbReference type="GO" id="GO:0008061">
    <property type="term" value="F:chitin binding"/>
    <property type="evidence" value="ECO:0007669"/>
    <property type="project" value="UniProtKB-UniRule"/>
</dbReference>
<keyword evidence="7" id="KW-1185">Reference proteome</keyword>
<feature type="domain" description="Chitin-binding type-1" evidence="5">
    <location>
        <begin position="38"/>
        <end position="83"/>
    </location>
</feature>
<dbReference type="Gramene" id="EFJ06536">
    <property type="protein sequence ID" value="EFJ06536"/>
    <property type="gene ID" value="SELMODRAFT_448760"/>
</dbReference>
<dbReference type="KEGG" id="smo:SELMODRAFT_448760"/>
<name>D8T9Z7_SELML</name>
<keyword evidence="1 2" id="KW-0147">Chitin-binding</keyword>
<dbReference type="PROSITE" id="PS50941">
    <property type="entry name" value="CHIT_BIND_I_2"/>
    <property type="match status" value="1"/>
</dbReference>
<evidence type="ECO:0000256" key="4">
    <source>
        <dbReference type="SAM" id="Phobius"/>
    </source>
</evidence>
<dbReference type="Proteomes" id="UP000001514">
    <property type="component" value="Unassembled WGS sequence"/>
</dbReference>
<comment type="caution">
    <text evidence="2">Lacks conserved residue(s) required for the propagation of feature annotation.</text>
</comment>
<evidence type="ECO:0000256" key="1">
    <source>
        <dbReference type="ARBA" id="ARBA00022669"/>
    </source>
</evidence>
<gene>
    <name evidence="6" type="ORF">SELMODRAFT_448760</name>
</gene>
<feature type="transmembrane region" description="Helical" evidence="4">
    <location>
        <begin position="156"/>
        <end position="180"/>
    </location>
</feature>
<evidence type="ECO:0000256" key="2">
    <source>
        <dbReference type="PROSITE-ProRule" id="PRU00261"/>
    </source>
</evidence>
<evidence type="ECO:0000259" key="5">
    <source>
        <dbReference type="PROSITE" id="PS50941"/>
    </source>
</evidence>
<dbReference type="Gene3D" id="3.30.60.10">
    <property type="entry name" value="Endochitinase-like"/>
    <property type="match status" value="1"/>
</dbReference>
<keyword evidence="4" id="KW-0472">Membrane</keyword>
<feature type="region of interest" description="Disordered" evidence="3">
    <location>
        <begin position="86"/>
        <end position="116"/>
    </location>
</feature>
<dbReference type="CDD" id="cd00035">
    <property type="entry name" value="ChtBD1"/>
    <property type="match status" value="1"/>
</dbReference>
<organism evidence="7">
    <name type="scientific">Selaginella moellendorffii</name>
    <name type="common">Spikemoss</name>
    <dbReference type="NCBI Taxonomy" id="88036"/>
    <lineage>
        <taxon>Eukaryota</taxon>
        <taxon>Viridiplantae</taxon>
        <taxon>Streptophyta</taxon>
        <taxon>Embryophyta</taxon>
        <taxon>Tracheophyta</taxon>
        <taxon>Lycopodiopsida</taxon>
        <taxon>Selaginellales</taxon>
        <taxon>Selaginellaceae</taxon>
        <taxon>Selaginella</taxon>
    </lineage>
</organism>
<dbReference type="AlphaFoldDB" id="D8T9Z7"/>
<feature type="compositionally biased region" description="Pro residues" evidence="3">
    <location>
        <begin position="86"/>
        <end position="111"/>
    </location>
</feature>
<dbReference type="InterPro" id="IPR001002">
    <property type="entry name" value="Chitin-bd_1"/>
</dbReference>
<evidence type="ECO:0000256" key="3">
    <source>
        <dbReference type="SAM" id="MobiDB-lite"/>
    </source>
</evidence>
<feature type="disulfide bond" evidence="2">
    <location>
        <begin position="77"/>
        <end position="81"/>
    </location>
</feature>
<keyword evidence="4" id="KW-1133">Transmembrane helix</keyword>
<proteinExistence type="predicted"/>
<dbReference type="HOGENOM" id="CLU_1386261_0_0_1"/>
<evidence type="ECO:0000313" key="7">
    <source>
        <dbReference type="Proteomes" id="UP000001514"/>
    </source>
</evidence>
<feature type="disulfide bond" evidence="2">
    <location>
        <begin position="53"/>
        <end position="65"/>
    </location>
</feature>
<accession>D8T9Z7</accession>
<feature type="disulfide bond" evidence="2">
    <location>
        <begin position="58"/>
        <end position="72"/>
    </location>
</feature>
<evidence type="ECO:0000313" key="6">
    <source>
        <dbReference type="EMBL" id="EFJ06536.1"/>
    </source>
</evidence>
<reference evidence="6 7" key="1">
    <citation type="journal article" date="2011" name="Science">
        <title>The Selaginella genome identifies genetic changes associated with the evolution of vascular plants.</title>
        <authorList>
            <person name="Banks J.A."/>
            <person name="Nishiyama T."/>
            <person name="Hasebe M."/>
            <person name="Bowman J.L."/>
            <person name="Gribskov M."/>
            <person name="dePamphilis C."/>
            <person name="Albert V.A."/>
            <person name="Aono N."/>
            <person name="Aoyama T."/>
            <person name="Ambrose B.A."/>
            <person name="Ashton N.W."/>
            <person name="Axtell M.J."/>
            <person name="Barker E."/>
            <person name="Barker M.S."/>
            <person name="Bennetzen J.L."/>
            <person name="Bonawitz N.D."/>
            <person name="Chapple C."/>
            <person name="Cheng C."/>
            <person name="Correa L.G."/>
            <person name="Dacre M."/>
            <person name="DeBarry J."/>
            <person name="Dreyer I."/>
            <person name="Elias M."/>
            <person name="Engstrom E.M."/>
            <person name="Estelle M."/>
            <person name="Feng L."/>
            <person name="Finet C."/>
            <person name="Floyd S.K."/>
            <person name="Frommer W.B."/>
            <person name="Fujita T."/>
            <person name="Gramzow L."/>
            <person name="Gutensohn M."/>
            <person name="Harholt J."/>
            <person name="Hattori M."/>
            <person name="Heyl A."/>
            <person name="Hirai T."/>
            <person name="Hiwatashi Y."/>
            <person name="Ishikawa M."/>
            <person name="Iwata M."/>
            <person name="Karol K.G."/>
            <person name="Koehler B."/>
            <person name="Kolukisaoglu U."/>
            <person name="Kubo M."/>
            <person name="Kurata T."/>
            <person name="Lalonde S."/>
            <person name="Li K."/>
            <person name="Li Y."/>
            <person name="Litt A."/>
            <person name="Lyons E."/>
            <person name="Manning G."/>
            <person name="Maruyama T."/>
            <person name="Michael T.P."/>
            <person name="Mikami K."/>
            <person name="Miyazaki S."/>
            <person name="Morinaga S."/>
            <person name="Murata T."/>
            <person name="Mueller-Roeber B."/>
            <person name="Nelson D.R."/>
            <person name="Obara M."/>
            <person name="Oguri Y."/>
            <person name="Olmstead R.G."/>
            <person name="Onodera N."/>
            <person name="Petersen B.L."/>
            <person name="Pils B."/>
            <person name="Prigge M."/>
            <person name="Rensing S.A."/>
            <person name="Riano-Pachon D.M."/>
            <person name="Roberts A.W."/>
            <person name="Sato Y."/>
            <person name="Scheller H.V."/>
            <person name="Schulz B."/>
            <person name="Schulz C."/>
            <person name="Shakirov E.V."/>
            <person name="Shibagaki N."/>
            <person name="Shinohara N."/>
            <person name="Shippen D.E."/>
            <person name="Soerensen I."/>
            <person name="Sotooka R."/>
            <person name="Sugimoto N."/>
            <person name="Sugita M."/>
            <person name="Sumikawa N."/>
            <person name="Tanurdzic M."/>
            <person name="Theissen G."/>
            <person name="Ulvskov P."/>
            <person name="Wakazuki S."/>
            <person name="Weng J.K."/>
            <person name="Willats W.W."/>
            <person name="Wipf D."/>
            <person name="Wolf P.G."/>
            <person name="Yang L."/>
            <person name="Zimmer A.D."/>
            <person name="Zhu Q."/>
            <person name="Mitros T."/>
            <person name="Hellsten U."/>
            <person name="Loque D."/>
            <person name="Otillar R."/>
            <person name="Salamov A."/>
            <person name="Schmutz J."/>
            <person name="Shapiro H."/>
            <person name="Lindquist E."/>
            <person name="Lucas S."/>
            <person name="Rokhsar D."/>
            <person name="Grigoriev I.V."/>
        </authorList>
    </citation>
    <scope>NUCLEOTIDE SEQUENCE [LARGE SCALE GENOMIC DNA]</scope>
</reference>
<protein>
    <recommendedName>
        <fullName evidence="5">Chitin-binding type-1 domain-containing protein</fullName>
    </recommendedName>
</protein>
<dbReference type="SUPFAM" id="SSF57016">
    <property type="entry name" value="Plant lectins/antimicrobial peptides"/>
    <property type="match status" value="1"/>
</dbReference>
<dbReference type="InParanoid" id="D8T9Z7"/>
<keyword evidence="4" id="KW-0812">Transmembrane</keyword>
<dbReference type="InterPro" id="IPR036861">
    <property type="entry name" value="Endochitinase-like_sf"/>
</dbReference>
<dbReference type="EMBL" id="GL377699">
    <property type="protein sequence ID" value="EFJ06536.1"/>
    <property type="molecule type" value="Genomic_DNA"/>
</dbReference>